<keyword evidence="3" id="KW-1185">Reference proteome</keyword>
<dbReference type="Gene3D" id="3.90.320.10">
    <property type="match status" value="1"/>
</dbReference>
<evidence type="ECO:0000259" key="1">
    <source>
        <dbReference type="Pfam" id="PF09588"/>
    </source>
</evidence>
<dbReference type="InterPro" id="IPR019080">
    <property type="entry name" value="YqaJ_viral_recombinase"/>
</dbReference>
<reference evidence="2" key="1">
    <citation type="submission" date="2022-11" db="EMBL/GenBank/DDBJ databases">
        <title>Centuries of genome instability and evolution in soft-shell clam transmissible cancer (bioRxiv).</title>
        <authorList>
            <person name="Hart S.F.M."/>
            <person name="Yonemitsu M.A."/>
            <person name="Giersch R.M."/>
            <person name="Beal B.F."/>
            <person name="Arriagada G."/>
            <person name="Davis B.W."/>
            <person name="Ostrander E.A."/>
            <person name="Goff S.P."/>
            <person name="Metzger M.J."/>
        </authorList>
    </citation>
    <scope>NUCLEOTIDE SEQUENCE</scope>
    <source>
        <strain evidence="2">MELC-2E11</strain>
        <tissue evidence="2">Siphon/mantle</tissue>
    </source>
</reference>
<dbReference type="InterPro" id="IPR011604">
    <property type="entry name" value="PDDEXK-like_dom_sf"/>
</dbReference>
<gene>
    <name evidence="2" type="ORF">MAR_019892</name>
</gene>
<dbReference type="InterPro" id="IPR051703">
    <property type="entry name" value="NF-kappa-B_Signaling_Reg"/>
</dbReference>
<protein>
    <recommendedName>
        <fullName evidence="1">YqaJ viral recombinase domain-containing protein</fullName>
    </recommendedName>
</protein>
<name>A0ABY7E6W8_MYAAR</name>
<proteinExistence type="predicted"/>
<dbReference type="PANTHER" id="PTHR46609">
    <property type="entry name" value="EXONUCLEASE, PHAGE-TYPE/RECB, C-TERMINAL DOMAIN-CONTAINING PROTEIN"/>
    <property type="match status" value="1"/>
</dbReference>
<dbReference type="InterPro" id="IPR011335">
    <property type="entry name" value="Restrct_endonuc-II-like"/>
</dbReference>
<sequence>MPKESPLKKNIRHDSTFSVNEFEIIEKENFEENRDVGSEYQELIRILPDVIKSLKDCGREKDFVCFHRLISEARFPFDNIAFLLFLDVVRWFSLNKYTAFMRYSDECKLFWRTGYKLFRGRFIRFMGGPKNSGQVPQCEDSSSFYSATDSKVNFIVPDRKVLQEDTKMISKETPGIITNMIDDISRNDPDQLSSYKLCVDGKKINPSSKGEVDLWGFEGHPTFEEKRNRLKSEQNTFITYIRKLERQVELGHSILSESTMDFGHSCRELVRILSNRIKDLRCIKVKKEIALKKLQVQIEGDWRASNFAIVISSLRTSIYQIENCIEDILSTNDKLCKFAAAASTGITNCFSMEDKVDLAKQENYVCLGCANDVNTDSALIKQRSQAWHELRKSCLVTGSTINKAVGLEGLKQQKLHLDIKSGRKEPEPVPDDLQRKFDYGTRNELNAVATLVSTVFPAFEPGASLYEEGCYVVDNDGKPFIVISPDGSLRKDSNVLAGIEIKCPMPGQIYTTPVQYTLPHYYVPQVLSEMNCLSVTQLYFISFSQESTAVHIVDFDEKLWNDLVVEVNSLDHERTPKRLSPNIPNLKQSIERFKTSKVRLIAEVKSKTANSCVHPDESAGRIYHTNSDKCDYTVLLSEIHKAFIRGKDAVKASDELCSIKANEVLVFILADLDRIHKQEMPSAFPIAYAFKGYSMKSCAMRSMIETVLFELYVRGIYTPVVSYDGQWASLAFRTKHGSALTLLELQRQVYNEVKARKKADITKSILERGVVKSDESLENEIYYCYDQDRKAVQVSVKQERKKIRKRKETDDETTENGTEELLSVVPWEALETLNDDEMQLLNKANESNTLPLIDSLGHETKQTINLCEALVSEMFECDDLSEPDTSRASATELADGIGQMDIDGSTNDEQQTERTQRILDKDDIATMLGKLQSDENATYKWKNKYVDDFENIIKDSEKIKSALTKNEMIACLTSVAQCLSKAKFHFCKSWNKTKMADYIRTLICESPVQQCNTTKKRRRRNPQRLVTLCRRVINQIPKSILNAVVAEHEMVNEVKHWRENSPFATVTEVGSENVTWFSFPEYNSGTLSYIFSLLDMHHLITNCRIKMEYLREG</sequence>
<dbReference type="PANTHER" id="PTHR46609:SF8">
    <property type="entry name" value="YQAJ VIRAL RECOMBINASE DOMAIN-CONTAINING PROTEIN"/>
    <property type="match status" value="1"/>
</dbReference>
<dbReference type="Proteomes" id="UP001164746">
    <property type="component" value="Chromosome 5"/>
</dbReference>
<accession>A0ABY7E6W8</accession>
<evidence type="ECO:0000313" key="2">
    <source>
        <dbReference type="EMBL" id="WAR04523.1"/>
    </source>
</evidence>
<evidence type="ECO:0000313" key="3">
    <source>
        <dbReference type="Proteomes" id="UP001164746"/>
    </source>
</evidence>
<dbReference type="EMBL" id="CP111016">
    <property type="protein sequence ID" value="WAR04523.1"/>
    <property type="molecule type" value="Genomic_DNA"/>
</dbReference>
<dbReference type="Pfam" id="PF09588">
    <property type="entry name" value="YqaJ"/>
    <property type="match status" value="1"/>
</dbReference>
<dbReference type="SUPFAM" id="SSF52980">
    <property type="entry name" value="Restriction endonuclease-like"/>
    <property type="match status" value="1"/>
</dbReference>
<organism evidence="2 3">
    <name type="scientific">Mya arenaria</name>
    <name type="common">Soft-shell clam</name>
    <dbReference type="NCBI Taxonomy" id="6604"/>
    <lineage>
        <taxon>Eukaryota</taxon>
        <taxon>Metazoa</taxon>
        <taxon>Spiralia</taxon>
        <taxon>Lophotrochozoa</taxon>
        <taxon>Mollusca</taxon>
        <taxon>Bivalvia</taxon>
        <taxon>Autobranchia</taxon>
        <taxon>Heteroconchia</taxon>
        <taxon>Euheterodonta</taxon>
        <taxon>Imparidentia</taxon>
        <taxon>Neoheterodontei</taxon>
        <taxon>Myida</taxon>
        <taxon>Myoidea</taxon>
        <taxon>Myidae</taxon>
        <taxon>Mya</taxon>
    </lineage>
</organism>
<feature type="domain" description="YqaJ viral recombinase" evidence="1">
    <location>
        <begin position="387"/>
        <end position="532"/>
    </location>
</feature>